<keyword evidence="7 9" id="KW-0472">Membrane</keyword>
<dbReference type="HOGENOM" id="CLU_032731_1_0_1"/>
<keyword evidence="5 9" id="KW-0812">Transmembrane</keyword>
<evidence type="ECO:0000259" key="10">
    <source>
        <dbReference type="Pfam" id="PF13813"/>
    </source>
</evidence>
<evidence type="ECO:0000313" key="11">
    <source>
        <dbReference type="EMBL" id="EAU90926.2"/>
    </source>
</evidence>
<evidence type="ECO:0000256" key="6">
    <source>
        <dbReference type="ARBA" id="ARBA00022989"/>
    </source>
</evidence>
<feature type="region of interest" description="Disordered" evidence="8">
    <location>
        <begin position="102"/>
        <end position="121"/>
    </location>
</feature>
<keyword evidence="6 9" id="KW-1133">Transmembrane helix</keyword>
<evidence type="ECO:0000256" key="5">
    <source>
        <dbReference type="ARBA" id="ARBA00022692"/>
    </source>
</evidence>
<comment type="pathway">
    <text evidence="2">Secondary metabolite biosynthesis.</text>
</comment>
<sequence length="373" mass="42687">MPSLSYSNSSQFGSKQPRSSLWAKLTLFSPVAALWTHIVFFTTTNDAFFDNAIGCNATNLLFVSFRLLVVEGNRIGHVVTPSTMFWQRLKWAYRVRTSPRTPLRNLTSPKETPSTSAKPTSQTRFIQTRILLLTSNFLALDILNELTHRFNPYFTDPSHRLTRAPWKYRLTVFFHPAMVYAGLNCMYYPWCIASVWLGASEPEEWPYLFGEVGEAWSVSGCWNRFWHQVMRGHLKSNSSFVVKDILGFRPEWVCTHYLEIAIAFLFSGLMHVAGEYMANRGRTVSYGALIFFALQPLALALGRILSGLSGRLGYKPRPIFLKALGYVWVVTWFTFSLPLWVEQLMRAGFMTSWSNIPRGITRTVIQSLFRALA</sequence>
<dbReference type="InterPro" id="IPR044851">
    <property type="entry name" value="Wax_synthase"/>
</dbReference>
<protein>
    <recommendedName>
        <fullName evidence="10">Wax synthase domain-containing protein</fullName>
    </recommendedName>
</protein>
<evidence type="ECO:0000256" key="9">
    <source>
        <dbReference type="SAM" id="Phobius"/>
    </source>
</evidence>
<dbReference type="AlphaFoldDB" id="A8N7Q6"/>
<dbReference type="Pfam" id="PF13813">
    <property type="entry name" value="MBOAT_2"/>
    <property type="match status" value="1"/>
</dbReference>
<feature type="transmembrane region" description="Helical" evidence="9">
    <location>
        <begin position="325"/>
        <end position="341"/>
    </location>
</feature>
<evidence type="ECO:0000256" key="1">
    <source>
        <dbReference type="ARBA" id="ARBA00004141"/>
    </source>
</evidence>
<accession>A8N7Q6</accession>
<feature type="transmembrane region" description="Helical" evidence="9">
    <location>
        <begin position="256"/>
        <end position="274"/>
    </location>
</feature>
<name>A8N7Q6_COPC7</name>
<dbReference type="PANTHER" id="PTHR31595">
    <property type="entry name" value="LONG-CHAIN-ALCOHOL O-FATTY-ACYLTRANSFERASE 3-RELATED"/>
    <property type="match status" value="1"/>
</dbReference>
<dbReference type="InParanoid" id="A8N7Q6"/>
<evidence type="ECO:0000256" key="4">
    <source>
        <dbReference type="ARBA" id="ARBA00022679"/>
    </source>
</evidence>
<feature type="transmembrane region" description="Helical" evidence="9">
    <location>
        <begin position="21"/>
        <end position="42"/>
    </location>
</feature>
<evidence type="ECO:0000256" key="3">
    <source>
        <dbReference type="ARBA" id="ARBA00007282"/>
    </source>
</evidence>
<dbReference type="GO" id="GO:0008374">
    <property type="term" value="F:O-acyltransferase activity"/>
    <property type="evidence" value="ECO:0007669"/>
    <property type="project" value="InterPro"/>
</dbReference>
<evidence type="ECO:0000256" key="2">
    <source>
        <dbReference type="ARBA" id="ARBA00005179"/>
    </source>
</evidence>
<keyword evidence="4" id="KW-0808">Transferase</keyword>
<feature type="domain" description="Wax synthase" evidence="10">
    <location>
        <begin position="205"/>
        <end position="293"/>
    </location>
</feature>
<comment type="caution">
    <text evidence="11">The sequence shown here is derived from an EMBL/GenBank/DDBJ whole genome shotgun (WGS) entry which is preliminary data.</text>
</comment>
<dbReference type="GO" id="GO:0006629">
    <property type="term" value="P:lipid metabolic process"/>
    <property type="evidence" value="ECO:0007669"/>
    <property type="project" value="InterPro"/>
</dbReference>
<comment type="similarity">
    <text evidence="3">Belongs to the wax synthase family.</text>
</comment>
<evidence type="ECO:0000313" key="12">
    <source>
        <dbReference type="Proteomes" id="UP000001861"/>
    </source>
</evidence>
<dbReference type="OrthoDB" id="1077582at2759"/>
<organism evidence="11 12">
    <name type="scientific">Coprinopsis cinerea (strain Okayama-7 / 130 / ATCC MYA-4618 / FGSC 9003)</name>
    <name type="common">Inky cap fungus</name>
    <name type="synonym">Hormographiella aspergillata</name>
    <dbReference type="NCBI Taxonomy" id="240176"/>
    <lineage>
        <taxon>Eukaryota</taxon>
        <taxon>Fungi</taxon>
        <taxon>Dikarya</taxon>
        <taxon>Basidiomycota</taxon>
        <taxon>Agaricomycotina</taxon>
        <taxon>Agaricomycetes</taxon>
        <taxon>Agaricomycetidae</taxon>
        <taxon>Agaricales</taxon>
        <taxon>Agaricineae</taxon>
        <taxon>Psathyrellaceae</taxon>
        <taxon>Coprinopsis</taxon>
    </lineage>
</organism>
<proteinExistence type="inferred from homology"/>
<feature type="transmembrane region" description="Helical" evidence="9">
    <location>
        <begin position="286"/>
        <end position="305"/>
    </location>
</feature>
<keyword evidence="12" id="KW-1185">Reference proteome</keyword>
<reference evidence="11 12" key="1">
    <citation type="journal article" date="2010" name="Proc. Natl. Acad. Sci. U.S.A.">
        <title>Insights into evolution of multicellular fungi from the assembled chromosomes of the mushroom Coprinopsis cinerea (Coprinus cinereus).</title>
        <authorList>
            <person name="Stajich J.E."/>
            <person name="Wilke S.K."/>
            <person name="Ahren D."/>
            <person name="Au C.H."/>
            <person name="Birren B.W."/>
            <person name="Borodovsky M."/>
            <person name="Burns C."/>
            <person name="Canback B."/>
            <person name="Casselton L.A."/>
            <person name="Cheng C.K."/>
            <person name="Deng J."/>
            <person name="Dietrich F.S."/>
            <person name="Fargo D.C."/>
            <person name="Farman M.L."/>
            <person name="Gathman A.C."/>
            <person name="Goldberg J."/>
            <person name="Guigo R."/>
            <person name="Hoegger P.J."/>
            <person name="Hooker J.B."/>
            <person name="Huggins A."/>
            <person name="James T.Y."/>
            <person name="Kamada T."/>
            <person name="Kilaru S."/>
            <person name="Kodira C."/>
            <person name="Kues U."/>
            <person name="Kupfer D."/>
            <person name="Kwan H.S."/>
            <person name="Lomsadze A."/>
            <person name="Li W."/>
            <person name="Lilly W.W."/>
            <person name="Ma L.J."/>
            <person name="Mackey A.J."/>
            <person name="Manning G."/>
            <person name="Martin F."/>
            <person name="Muraguchi H."/>
            <person name="Natvig D.O."/>
            <person name="Palmerini H."/>
            <person name="Ramesh M.A."/>
            <person name="Rehmeyer C.J."/>
            <person name="Roe B.A."/>
            <person name="Shenoy N."/>
            <person name="Stanke M."/>
            <person name="Ter-Hovhannisyan V."/>
            <person name="Tunlid A."/>
            <person name="Velagapudi R."/>
            <person name="Vision T.J."/>
            <person name="Zeng Q."/>
            <person name="Zolan M.E."/>
            <person name="Pukkila P.J."/>
        </authorList>
    </citation>
    <scope>NUCLEOTIDE SEQUENCE [LARGE SCALE GENOMIC DNA]</scope>
    <source>
        <strain evidence="12">Okayama-7 / 130 / ATCC MYA-4618 / FGSC 9003</strain>
    </source>
</reference>
<evidence type="ECO:0000256" key="8">
    <source>
        <dbReference type="SAM" id="MobiDB-lite"/>
    </source>
</evidence>
<comment type="subcellular location">
    <subcellularLocation>
        <location evidence="1">Membrane</location>
        <topology evidence="1">Multi-pass membrane protein</topology>
    </subcellularLocation>
</comment>
<dbReference type="PANTHER" id="PTHR31595:SF57">
    <property type="entry name" value="OS04G0481900 PROTEIN"/>
    <property type="match status" value="1"/>
</dbReference>
<dbReference type="GeneID" id="6007312"/>
<dbReference type="GO" id="GO:0016020">
    <property type="term" value="C:membrane"/>
    <property type="evidence" value="ECO:0007669"/>
    <property type="project" value="UniProtKB-SubCell"/>
</dbReference>
<dbReference type="VEuPathDB" id="FungiDB:CC1G_02313"/>
<dbReference type="KEGG" id="cci:CC1G_02313"/>
<feature type="transmembrane region" description="Helical" evidence="9">
    <location>
        <begin position="48"/>
        <end position="69"/>
    </location>
</feature>
<dbReference type="OMA" id="GIGWNWR"/>
<dbReference type="Proteomes" id="UP000001861">
    <property type="component" value="Unassembled WGS sequence"/>
</dbReference>
<dbReference type="InterPro" id="IPR032805">
    <property type="entry name" value="Wax_synthase_dom"/>
</dbReference>
<dbReference type="EMBL" id="AACS02000003">
    <property type="protein sequence ID" value="EAU90926.2"/>
    <property type="molecule type" value="Genomic_DNA"/>
</dbReference>
<gene>
    <name evidence="11" type="ORF">CC1G_02313</name>
</gene>
<evidence type="ECO:0000256" key="7">
    <source>
        <dbReference type="ARBA" id="ARBA00023136"/>
    </source>
</evidence>
<dbReference type="RefSeq" id="XP_001830862.2">
    <property type="nucleotide sequence ID" value="XM_001830810.2"/>
</dbReference>